<comment type="caution">
    <text evidence="3">The sequence shown here is derived from an EMBL/GenBank/DDBJ whole genome shotgun (WGS) entry which is preliminary data.</text>
</comment>
<dbReference type="CDD" id="cd08901">
    <property type="entry name" value="SRPBCC_CalC_Aha1-like_8"/>
    <property type="match status" value="1"/>
</dbReference>
<dbReference type="InterPro" id="IPR013538">
    <property type="entry name" value="ASHA1/2-like_C"/>
</dbReference>
<name>A0A4R5F6M2_9FLAO</name>
<protein>
    <submittedName>
        <fullName evidence="3">Polyketide cyclase</fullName>
    </submittedName>
</protein>
<accession>A0A4R5F6M2</accession>
<gene>
    <name evidence="3" type="ORF">E0I26_10585</name>
</gene>
<keyword evidence="4" id="KW-1185">Reference proteome</keyword>
<dbReference type="InterPro" id="IPR023393">
    <property type="entry name" value="START-like_dom_sf"/>
</dbReference>
<dbReference type="AlphaFoldDB" id="A0A4R5F6M2"/>
<dbReference type="Proteomes" id="UP000294814">
    <property type="component" value="Unassembled WGS sequence"/>
</dbReference>
<evidence type="ECO:0000313" key="3">
    <source>
        <dbReference type="EMBL" id="TDE43585.1"/>
    </source>
</evidence>
<evidence type="ECO:0000259" key="2">
    <source>
        <dbReference type="Pfam" id="PF08327"/>
    </source>
</evidence>
<dbReference type="Gene3D" id="3.30.530.20">
    <property type="match status" value="1"/>
</dbReference>
<sequence>MKTMAESKYYAKAEMLIRKPIEPVFQAFINPEITTKFWFTKSSGKLEEGKETEWTWEMYHHSILVRTKMIELNKKITIEWGNSNEITTVEWTFKNLGEVGTFVSIINSGLHGETEKLIAQIRDSTEGFTLVLAGLKAYLKHNIELNLVFDRFPKELNE</sequence>
<dbReference type="EMBL" id="SMLG01000007">
    <property type="protein sequence ID" value="TDE43585.1"/>
    <property type="molecule type" value="Genomic_DNA"/>
</dbReference>
<evidence type="ECO:0000313" key="4">
    <source>
        <dbReference type="Proteomes" id="UP000294814"/>
    </source>
</evidence>
<proteinExistence type="inferred from homology"/>
<dbReference type="Pfam" id="PF08327">
    <property type="entry name" value="AHSA1"/>
    <property type="match status" value="1"/>
</dbReference>
<reference evidence="3 4" key="1">
    <citation type="submission" date="2019-03" db="EMBL/GenBank/DDBJ databases">
        <title>Novel species of Flavobacterium.</title>
        <authorList>
            <person name="Liu Q."/>
            <person name="Xin Y.-H."/>
        </authorList>
    </citation>
    <scope>NUCLEOTIDE SEQUENCE [LARGE SCALE GENOMIC DNA]</scope>
    <source>
        <strain evidence="3 4">LB3P52</strain>
    </source>
</reference>
<dbReference type="OrthoDB" id="2364866at2"/>
<dbReference type="SUPFAM" id="SSF55961">
    <property type="entry name" value="Bet v1-like"/>
    <property type="match status" value="1"/>
</dbReference>
<evidence type="ECO:0000256" key="1">
    <source>
        <dbReference type="ARBA" id="ARBA00006817"/>
    </source>
</evidence>
<organism evidence="3 4">
    <name type="scientific">Flavobacterium rhamnosiphilum</name>
    <dbReference type="NCBI Taxonomy" id="2541724"/>
    <lineage>
        <taxon>Bacteria</taxon>
        <taxon>Pseudomonadati</taxon>
        <taxon>Bacteroidota</taxon>
        <taxon>Flavobacteriia</taxon>
        <taxon>Flavobacteriales</taxon>
        <taxon>Flavobacteriaceae</taxon>
        <taxon>Flavobacterium</taxon>
    </lineage>
</organism>
<comment type="similarity">
    <text evidence="1">Belongs to the AHA1 family.</text>
</comment>
<feature type="domain" description="Activator of Hsp90 ATPase homologue 1/2-like C-terminal" evidence="2">
    <location>
        <begin position="20"/>
        <end position="140"/>
    </location>
</feature>